<dbReference type="Gene3D" id="2.60.120.1440">
    <property type="match status" value="1"/>
</dbReference>
<sequence>MHELPDDIPLMRHMLGEPDERIDLALTCDGKFRQHYEALQAQWKASGLLDTVAAVDVDRQWEAFKRRRQKRTVPLLLKIAAAVVGAAILTALLWRQPERHELVHHSMPHGEQGQVVLPDSTKVWLNAGSELTYDARKREAVLQGEAYFEVQADPQHPFYVQAGAVRVEVLGTRFNLMAYAGDSLVSTSLLQGSVRLHSGRDTVLIRPGEKTVWHGQQQKFSTTDTGTETDTRWKDGELVFRKEPLERAFARLERWFGTTVVYDRDSFAGHQITARLEKGETLDKTLLLLQEILPMHYSVNNNVVYIRHK</sequence>
<accession>A0A3N4QLE3</accession>
<dbReference type="GO" id="GO:0016989">
    <property type="term" value="F:sigma factor antagonist activity"/>
    <property type="evidence" value="ECO:0007669"/>
    <property type="project" value="TreeGrafter"/>
</dbReference>
<dbReference type="InterPro" id="IPR006860">
    <property type="entry name" value="FecR"/>
</dbReference>
<dbReference type="PANTHER" id="PTHR30273">
    <property type="entry name" value="PERIPLASMIC SIGNAL SENSOR AND SIGMA FACTOR ACTIVATOR FECR-RELATED"/>
    <property type="match status" value="1"/>
</dbReference>
<dbReference type="EMBL" id="RPDH01000001">
    <property type="protein sequence ID" value="RPE12484.1"/>
    <property type="molecule type" value="Genomic_DNA"/>
</dbReference>
<dbReference type="AlphaFoldDB" id="A0A3N4QLE3"/>
<dbReference type="Gene3D" id="3.55.50.30">
    <property type="match status" value="1"/>
</dbReference>
<name>A0A3N4QLE3_9BACT</name>
<organism evidence="4 5">
    <name type="scientific">Chitinophaga lutea</name>
    <dbReference type="NCBI Taxonomy" id="2488634"/>
    <lineage>
        <taxon>Bacteria</taxon>
        <taxon>Pseudomonadati</taxon>
        <taxon>Bacteroidota</taxon>
        <taxon>Chitinophagia</taxon>
        <taxon>Chitinophagales</taxon>
        <taxon>Chitinophagaceae</taxon>
        <taxon>Chitinophaga</taxon>
    </lineage>
</organism>
<evidence type="ECO:0000313" key="5">
    <source>
        <dbReference type="Proteomes" id="UP000278351"/>
    </source>
</evidence>
<keyword evidence="1" id="KW-1133">Transmembrane helix</keyword>
<dbReference type="PIRSF" id="PIRSF018266">
    <property type="entry name" value="FecR"/>
    <property type="match status" value="1"/>
</dbReference>
<evidence type="ECO:0000313" key="4">
    <source>
        <dbReference type="EMBL" id="RPE12484.1"/>
    </source>
</evidence>
<feature type="transmembrane region" description="Helical" evidence="1">
    <location>
        <begin position="75"/>
        <end position="94"/>
    </location>
</feature>
<dbReference type="InterPro" id="IPR012373">
    <property type="entry name" value="Ferrdict_sens_TM"/>
</dbReference>
<keyword evidence="5" id="KW-1185">Reference proteome</keyword>
<comment type="caution">
    <text evidence="4">The sequence shown here is derived from an EMBL/GenBank/DDBJ whole genome shotgun (WGS) entry which is preliminary data.</text>
</comment>
<reference evidence="4 5" key="1">
    <citation type="submission" date="2018-11" db="EMBL/GenBank/DDBJ databases">
        <title>Chitinophaga lutea sp.nov., isolate from arsenic contaminated soil.</title>
        <authorList>
            <person name="Zong Y."/>
        </authorList>
    </citation>
    <scope>NUCLEOTIDE SEQUENCE [LARGE SCALE GENOMIC DNA]</scope>
    <source>
        <strain evidence="4 5">ZY74</strain>
    </source>
</reference>
<dbReference type="Proteomes" id="UP000278351">
    <property type="component" value="Unassembled WGS sequence"/>
</dbReference>
<proteinExistence type="predicted"/>
<protein>
    <submittedName>
        <fullName evidence="4">DUF4974 domain-containing protein</fullName>
    </submittedName>
</protein>
<evidence type="ECO:0000259" key="2">
    <source>
        <dbReference type="Pfam" id="PF04773"/>
    </source>
</evidence>
<dbReference type="InterPro" id="IPR032508">
    <property type="entry name" value="FecR_C"/>
</dbReference>
<keyword evidence="1" id="KW-0472">Membrane</keyword>
<gene>
    <name evidence="4" type="ORF">EGT74_02725</name>
</gene>
<dbReference type="RefSeq" id="WP_123844996.1">
    <property type="nucleotide sequence ID" value="NZ_RPDH01000001.1"/>
</dbReference>
<dbReference type="Pfam" id="PF04773">
    <property type="entry name" value="FecR"/>
    <property type="match status" value="1"/>
</dbReference>
<dbReference type="PANTHER" id="PTHR30273:SF2">
    <property type="entry name" value="PROTEIN FECR"/>
    <property type="match status" value="1"/>
</dbReference>
<dbReference type="Pfam" id="PF16344">
    <property type="entry name" value="FecR_C"/>
    <property type="match status" value="1"/>
</dbReference>
<evidence type="ECO:0000256" key="1">
    <source>
        <dbReference type="SAM" id="Phobius"/>
    </source>
</evidence>
<evidence type="ECO:0000259" key="3">
    <source>
        <dbReference type="Pfam" id="PF16344"/>
    </source>
</evidence>
<dbReference type="OrthoDB" id="1098987at2"/>
<keyword evidence="1" id="KW-0812">Transmembrane</keyword>
<feature type="domain" description="FecR protein" evidence="2">
    <location>
        <begin position="109"/>
        <end position="195"/>
    </location>
</feature>
<feature type="domain" description="Protein FecR C-terminal" evidence="3">
    <location>
        <begin position="237"/>
        <end position="306"/>
    </location>
</feature>